<feature type="region of interest" description="Disordered" evidence="1">
    <location>
        <begin position="1"/>
        <end position="27"/>
    </location>
</feature>
<sequence>MSKSKKGSLPGASKGGKKGKFTGEMNPELQDALKELSKLVAESDTADAEAQYRIGCVVRDVMDAPRKYGDGSIKRLAVELGWDERSLDHRATVARAWSPEQYKALLARTNPKGLPLRFYVLVAIASVEDPTAREQIIKEALEKSLTVKAVRSRVKKLLTPTAETPSEAREEEDQGGVSAAEDPVAQKLAELLAQAKRMRGEWTEAEKALAGLEDEVATPEAAALLNKAAEELRALGQLLLADAGRLDAASGRVPSSLQQPRGEASGDGADAAGGEANSGNVSGISPASSSPQPQAMQEG</sequence>
<name>A0ABT5D7E4_9BACT</name>
<proteinExistence type="predicted"/>
<dbReference type="EMBL" id="JAQNDM010000002">
    <property type="protein sequence ID" value="MDC0708768.1"/>
    <property type="molecule type" value="Genomic_DNA"/>
</dbReference>
<gene>
    <name evidence="2" type="ORF">POL68_09840</name>
</gene>
<feature type="compositionally biased region" description="Low complexity" evidence="1">
    <location>
        <begin position="262"/>
        <end position="299"/>
    </location>
</feature>
<dbReference type="Proteomes" id="UP001221838">
    <property type="component" value="Unassembled WGS sequence"/>
</dbReference>
<evidence type="ECO:0000256" key="1">
    <source>
        <dbReference type="SAM" id="MobiDB-lite"/>
    </source>
</evidence>
<feature type="region of interest" description="Disordered" evidence="1">
    <location>
        <begin position="250"/>
        <end position="299"/>
    </location>
</feature>
<reference evidence="2 3" key="1">
    <citation type="submission" date="2022-11" db="EMBL/GenBank/DDBJ databases">
        <title>Minimal conservation of predation-associated metabolite biosynthetic gene clusters underscores biosynthetic potential of Myxococcota including descriptions for ten novel species: Archangium lansinium sp. nov., Myxococcus landrumus sp. nov., Nannocystis bai.</title>
        <authorList>
            <person name="Ahearne A."/>
            <person name="Stevens C."/>
            <person name="Dowd S."/>
        </authorList>
    </citation>
    <scope>NUCLEOTIDE SEQUENCE [LARGE SCALE GENOMIC DNA]</scope>
    <source>
        <strain evidence="2 3">NCWAL01</strain>
    </source>
</reference>
<keyword evidence="3" id="KW-1185">Reference proteome</keyword>
<feature type="region of interest" description="Disordered" evidence="1">
    <location>
        <begin position="158"/>
        <end position="182"/>
    </location>
</feature>
<comment type="caution">
    <text evidence="2">The sequence shown here is derived from an EMBL/GenBank/DDBJ whole genome shotgun (WGS) entry which is preliminary data.</text>
</comment>
<accession>A0ABT5D7E4</accession>
<protein>
    <submittedName>
        <fullName evidence="2">Uncharacterized protein</fullName>
    </submittedName>
</protein>
<evidence type="ECO:0000313" key="2">
    <source>
        <dbReference type="EMBL" id="MDC0708768.1"/>
    </source>
</evidence>
<organism evidence="2 3">
    <name type="scientific">Stigmatella ashevillensis</name>
    <dbReference type="NCBI Taxonomy" id="2995309"/>
    <lineage>
        <taxon>Bacteria</taxon>
        <taxon>Pseudomonadati</taxon>
        <taxon>Myxococcota</taxon>
        <taxon>Myxococcia</taxon>
        <taxon>Myxococcales</taxon>
        <taxon>Cystobacterineae</taxon>
        <taxon>Archangiaceae</taxon>
        <taxon>Stigmatella</taxon>
    </lineage>
</organism>
<evidence type="ECO:0000313" key="3">
    <source>
        <dbReference type="Proteomes" id="UP001221838"/>
    </source>
</evidence>
<dbReference type="RefSeq" id="WP_272136756.1">
    <property type="nucleotide sequence ID" value="NZ_JAQNDM010000002.1"/>
</dbReference>